<dbReference type="PIRSF" id="PIRSF028810">
    <property type="entry name" value="Alpha1_2_glucosyltferase_Alg10"/>
    <property type="match status" value="1"/>
</dbReference>
<comment type="caution">
    <text evidence="14">Lacks conserved residue(s) required for the propagation of feature annotation.</text>
</comment>
<dbReference type="InterPro" id="IPR016900">
    <property type="entry name" value="Alg10"/>
</dbReference>
<dbReference type="Proteomes" id="UP000308199">
    <property type="component" value="Unassembled WGS sequence"/>
</dbReference>
<dbReference type="GO" id="GO:0006488">
    <property type="term" value="P:dolichol-linked oligosaccharide biosynthetic process"/>
    <property type="evidence" value="ECO:0007669"/>
    <property type="project" value="UniProtKB-UniRule"/>
</dbReference>
<evidence type="ECO:0000256" key="2">
    <source>
        <dbReference type="ARBA" id="ARBA00004922"/>
    </source>
</evidence>
<feature type="transmembrane region" description="Helical" evidence="14">
    <location>
        <begin position="229"/>
        <end position="246"/>
    </location>
</feature>
<evidence type="ECO:0000313" key="15">
    <source>
        <dbReference type="EMBL" id="THH12141.1"/>
    </source>
</evidence>
<evidence type="ECO:0000256" key="12">
    <source>
        <dbReference type="ARBA" id="ARBA00044727"/>
    </source>
</evidence>
<evidence type="ECO:0000256" key="8">
    <source>
        <dbReference type="ARBA" id="ARBA00022692"/>
    </source>
</evidence>
<proteinExistence type="inferred from homology"/>
<evidence type="ECO:0000256" key="9">
    <source>
        <dbReference type="ARBA" id="ARBA00022824"/>
    </source>
</evidence>
<feature type="transmembrane region" description="Helical" evidence="14">
    <location>
        <begin position="109"/>
        <end position="133"/>
    </location>
</feature>
<feature type="transmembrane region" description="Helical" evidence="14">
    <location>
        <begin position="139"/>
        <end position="163"/>
    </location>
</feature>
<dbReference type="EMBL" id="SGPK01000003">
    <property type="protein sequence ID" value="THH12141.1"/>
    <property type="molecule type" value="Genomic_DNA"/>
</dbReference>
<evidence type="ECO:0000313" key="16">
    <source>
        <dbReference type="Proteomes" id="UP000308199"/>
    </source>
</evidence>
<dbReference type="Pfam" id="PF04922">
    <property type="entry name" value="DIE2_ALG10"/>
    <property type="match status" value="1"/>
</dbReference>
<dbReference type="PANTHER" id="PTHR12989">
    <property type="entry name" value="ALPHA-1,2-GLUCOSYLTRANSFERASE ALG10"/>
    <property type="match status" value="1"/>
</dbReference>
<feature type="transmembrane region" description="Helical" evidence="14">
    <location>
        <begin position="376"/>
        <end position="397"/>
    </location>
</feature>
<dbReference type="OrthoDB" id="4769at2759"/>
<accession>A0A4S4LL76</accession>
<dbReference type="GO" id="GO:0106073">
    <property type="term" value="F:dolichyl pyrophosphate Glc2Man9GlcNAc2 alpha-1,2-glucosyltransferase activity"/>
    <property type="evidence" value="ECO:0007669"/>
    <property type="project" value="UniProtKB-UniRule"/>
</dbReference>
<comment type="subcellular location">
    <subcellularLocation>
        <location evidence="1">Endoplasmic reticulum membrane</location>
        <topology evidence="1">Multi-pass membrane protein</topology>
    </subcellularLocation>
</comment>
<keyword evidence="9" id="KW-0256">Endoplasmic reticulum</keyword>
<evidence type="ECO:0000256" key="3">
    <source>
        <dbReference type="ARBA" id="ARBA00010600"/>
    </source>
</evidence>
<comment type="pathway">
    <text evidence="2">Protein modification; protein glycosylation.</text>
</comment>
<keyword evidence="10 14" id="KW-1133">Transmembrane helix</keyword>
<evidence type="ECO:0000256" key="11">
    <source>
        <dbReference type="ARBA" id="ARBA00023136"/>
    </source>
</evidence>
<dbReference type="AlphaFoldDB" id="A0A4S4LL76"/>
<feature type="transmembrane region" description="Helical" evidence="14">
    <location>
        <begin position="425"/>
        <end position="442"/>
    </location>
</feature>
<evidence type="ECO:0000256" key="6">
    <source>
        <dbReference type="ARBA" id="ARBA00022676"/>
    </source>
</evidence>
<evidence type="ECO:0000256" key="13">
    <source>
        <dbReference type="ARBA" id="ARBA00048064"/>
    </source>
</evidence>
<comment type="function">
    <text evidence="12">Dol-P-Glc:Glc(2)Man(9)GlcNAc(2)-PP-Dol alpha-1,2-glucosyltransferase that operates in the biosynthetic pathway of dolichol-linked oligosaccharides, the glycan precursors employed in protein asparagine (N)-glycosylation. The assembly of dolichol-linked oligosaccharides begins on the cytosolic side of the endoplasmic reticulum membrane and finishes in its lumen. The sequential addition of sugars to dolichol pyrophosphate produces dolichol-linked oligosaccharides containing fourteen sugars, including two GlcNAcs, nine mannoses and three glucoses. Once assembled, the oligosaccharide is transferred from the lipid to nascent proteins by oligosaccharyltransferases. In the lumen of the endoplasmic reticulum, adds the third and last glucose residue from dolichyl phosphate glucose (Dol-P-Glc) onto the lipid-linked oligosaccharide intermediate Glc(2)Man(9)GlcNAc(2)-PP-Dol to produce Glc(3)Man(9)GlcNAc(2)-PP-Dol.</text>
</comment>
<comment type="catalytic activity">
    <reaction evidence="13">
        <text>an alpha-D-Glc-(1-&gt;3)-alpha-D-Glc-(1-&gt;3)-alpha-D-Man-(1-&gt;2)-alpha-D-Man-(1-&gt;2)-alpha-D-Man-(1-&gt;3)-[alpha-D-Man-(1-&gt;2)-alpha-D-Man-(1-&gt;3)-[alpha-D-Man-(1-&gt;2)-alpha-D-Man-(1-&gt;6)]-alpha-D-Man-(1-&gt;6)]-beta-D-Man-(1-&gt;4)-beta-D-GlcNAc-(1-&gt;4)-alpha-D-GlcNAc-diphospho-di-trans,poly-cis-dolichol + a di-trans,poly-cis-dolichyl beta-D-glucosyl phosphate = a alpha-D-Glc-(1-&gt;2)-alpha-D-Glc-(1-&gt;3)-alpha-D-Glc-(1-&gt;3)-alpha-D-Man-(1-&gt;2)-alpha-D-Man-(1-&gt;2)-alpha-D-Man-(1-&gt;3)-[alpha-D-Man-(1-&gt;2)-alpha-D-Man-(1-&gt;3)-[alpha-D-Man-(1-&gt;2)-alpha-D-Man-(1-&gt;6)]-alpha-D-Man-(1-&gt;6)]-beta-D-Man-(1-&gt;4)-beta-D-GlcNAc-(1-&gt;4)-alpha-D-GlcNAc-diphospho-di-trans,poly-cis-dolichol + a di-trans,poly-cis-dolichyl phosphate + H(+)</text>
        <dbReference type="Rhea" id="RHEA:29543"/>
        <dbReference type="Rhea" id="RHEA-COMP:19498"/>
        <dbReference type="Rhea" id="RHEA-COMP:19502"/>
        <dbReference type="Rhea" id="RHEA-COMP:19512"/>
        <dbReference type="Rhea" id="RHEA-COMP:19522"/>
        <dbReference type="ChEBI" id="CHEBI:15378"/>
        <dbReference type="ChEBI" id="CHEBI:57525"/>
        <dbReference type="ChEBI" id="CHEBI:57683"/>
        <dbReference type="ChEBI" id="CHEBI:132522"/>
        <dbReference type="ChEBI" id="CHEBI:132523"/>
        <dbReference type="EC" id="2.4.1.256"/>
    </reaction>
    <physiologicalReaction direction="left-to-right" evidence="13">
        <dbReference type="Rhea" id="RHEA:29544"/>
    </physiologicalReaction>
</comment>
<dbReference type="GO" id="GO:0005789">
    <property type="term" value="C:endoplasmic reticulum membrane"/>
    <property type="evidence" value="ECO:0007669"/>
    <property type="project" value="UniProtKB-SubCell"/>
</dbReference>
<name>A0A4S4LL76_9AGAM</name>
<feature type="transmembrane region" description="Helical" evidence="14">
    <location>
        <begin position="351"/>
        <end position="369"/>
    </location>
</feature>
<comment type="similarity">
    <text evidence="3 14">Belongs to the ALG10 glucosyltransferase family.</text>
</comment>
<protein>
    <recommendedName>
        <fullName evidence="5 14">Dol-P-Glc:Glc(2)Man(9)GlcNAc(2)-PP-Dol alpha-1,2-glucosyltransferase</fullName>
        <ecNumber evidence="4 14">2.4.1.256</ecNumber>
    </recommendedName>
</protein>
<evidence type="ECO:0000256" key="4">
    <source>
        <dbReference type="ARBA" id="ARBA00011967"/>
    </source>
</evidence>
<feature type="transmembrane region" description="Helical" evidence="14">
    <location>
        <begin position="77"/>
        <end position="97"/>
    </location>
</feature>
<feature type="transmembrane region" description="Helical" evidence="14">
    <location>
        <begin position="266"/>
        <end position="286"/>
    </location>
</feature>
<gene>
    <name evidence="15" type="ORF">EW145_g160</name>
</gene>
<keyword evidence="6 14" id="KW-0328">Glycosyltransferase</keyword>
<evidence type="ECO:0000256" key="1">
    <source>
        <dbReference type="ARBA" id="ARBA00004477"/>
    </source>
</evidence>
<feature type="transmembrane region" description="Helical" evidence="14">
    <location>
        <begin position="307"/>
        <end position="331"/>
    </location>
</feature>
<evidence type="ECO:0000256" key="10">
    <source>
        <dbReference type="ARBA" id="ARBA00022989"/>
    </source>
</evidence>
<dbReference type="PANTHER" id="PTHR12989:SF10">
    <property type="entry name" value="DOL-P-GLC:GLC(2)MAN(9)GLCNAC(2)-PP-DOL ALPHA-1,2-GLUCOSYLTRANSFERASE-RELATED"/>
    <property type="match status" value="1"/>
</dbReference>
<sequence length="452" mass="51273">MQSTISRFCAANVVILREINQIVTEPYMDEPFHVPQAQAYCQGEWSTWDPKITTPPGLYIMSILLSKLFLFKCNLSILRLTPLVTLLSLPLILTRLLSLQRRVRPPRELFSPTVDAIALSLFPIAWFFGFLYYTDVPSLAFVVATVVAALRGRHGLAALLGLVSCTFRQTNIIWVLYAFAYSQLKDLQFRLSSKSPVLYDPSALTALPSDWMKIVASLPRAIPEVLPHAAPYALDALVFAVFVYYNGGVVLGDKSNHVPSLHVPQLYYFIGFATVFGWPVLASVPGGPLGLLGDVKNRMFGSKSRTAISVAVTVVIGVTIHLFTIHHPFLLSDNRHYTFYIWRRVFRFHEVVPYLFSPGYLACAWAWYLRVGANQTLLQTLALPLFAAPTLFLTPLLEPRYFLIPYVLLRAQVVDMPEWMVWLEAGWYTLLNWGAMYVFLYMEREGVGRFMW</sequence>
<dbReference type="EC" id="2.4.1.256" evidence="4 14"/>
<reference evidence="15 16" key="1">
    <citation type="submission" date="2019-02" db="EMBL/GenBank/DDBJ databases">
        <title>Genome sequencing of the rare red list fungi Phellinidium pouzarii.</title>
        <authorList>
            <person name="Buettner E."/>
            <person name="Kellner H."/>
        </authorList>
    </citation>
    <scope>NUCLEOTIDE SEQUENCE [LARGE SCALE GENOMIC DNA]</scope>
    <source>
        <strain evidence="15 16">DSM 108285</strain>
    </source>
</reference>
<keyword evidence="7" id="KW-0808">Transferase</keyword>
<evidence type="ECO:0000256" key="7">
    <source>
        <dbReference type="ARBA" id="ARBA00022679"/>
    </source>
</evidence>
<organism evidence="15 16">
    <name type="scientific">Phellinidium pouzarii</name>
    <dbReference type="NCBI Taxonomy" id="167371"/>
    <lineage>
        <taxon>Eukaryota</taxon>
        <taxon>Fungi</taxon>
        <taxon>Dikarya</taxon>
        <taxon>Basidiomycota</taxon>
        <taxon>Agaricomycotina</taxon>
        <taxon>Agaricomycetes</taxon>
        <taxon>Hymenochaetales</taxon>
        <taxon>Hymenochaetaceae</taxon>
        <taxon>Phellinidium</taxon>
    </lineage>
</organism>
<evidence type="ECO:0000256" key="14">
    <source>
        <dbReference type="PIRNR" id="PIRNR028810"/>
    </source>
</evidence>
<keyword evidence="8 14" id="KW-0812">Transmembrane</keyword>
<keyword evidence="11 14" id="KW-0472">Membrane</keyword>
<keyword evidence="16" id="KW-1185">Reference proteome</keyword>
<evidence type="ECO:0000256" key="5">
    <source>
        <dbReference type="ARBA" id="ARBA00018512"/>
    </source>
</evidence>
<comment type="caution">
    <text evidence="15">The sequence shown here is derived from an EMBL/GenBank/DDBJ whole genome shotgun (WGS) entry which is preliminary data.</text>
</comment>